<comment type="subcellular location">
    <subcellularLocation>
        <location evidence="1">Membrane</location>
    </subcellularLocation>
</comment>
<reference evidence="8" key="1">
    <citation type="submission" date="2016-10" db="EMBL/GenBank/DDBJ databases">
        <authorList>
            <person name="Varghese N."/>
            <person name="Submissions S."/>
        </authorList>
    </citation>
    <scope>NUCLEOTIDE SEQUENCE [LARGE SCALE GENOMIC DNA]</scope>
    <source>
        <strain evidence="8">930I</strain>
    </source>
</reference>
<feature type="domain" description="POTRA" evidence="6">
    <location>
        <begin position="212"/>
        <end position="282"/>
    </location>
</feature>
<evidence type="ECO:0000259" key="5">
    <source>
        <dbReference type="Pfam" id="PF01103"/>
    </source>
</evidence>
<evidence type="ECO:0000256" key="4">
    <source>
        <dbReference type="SAM" id="SignalP"/>
    </source>
</evidence>
<organism evidence="7 8">
    <name type="scientific">Roseospirillum parvum</name>
    <dbReference type="NCBI Taxonomy" id="83401"/>
    <lineage>
        <taxon>Bacteria</taxon>
        <taxon>Pseudomonadati</taxon>
        <taxon>Pseudomonadota</taxon>
        <taxon>Alphaproteobacteria</taxon>
        <taxon>Rhodospirillales</taxon>
        <taxon>Rhodospirillaceae</taxon>
        <taxon>Roseospirillum</taxon>
    </lineage>
</organism>
<feature type="chain" id="PRO_5011529111" evidence="4">
    <location>
        <begin position="27"/>
        <end position="604"/>
    </location>
</feature>
<evidence type="ECO:0000313" key="7">
    <source>
        <dbReference type="EMBL" id="SDG89104.1"/>
    </source>
</evidence>
<protein>
    <submittedName>
        <fullName evidence="7">Translocation and assembly module TamA</fullName>
    </submittedName>
</protein>
<sequence length="604" mass="64893">MAIPLRPSLWLACLAVGLLLSVAAPAAADADYETRISLSGESEVEGLESALVGSSTLKAMQDKPPATLAGLRRRAEGDLETLDKVLRAQGYYAAELALDITPEGEDKHQVSIAVTPGPRYFLAGADVVYETPDGGALGVPQGLPANAAEVGLVSGRPALAQTVLDAEAALVEMARNAGYPHAEAGQRTVRVDHARREMMVRLVLHPAGQAGFGQLRVRGLERTAPDFLRILAPWREGMTYDQRRVDTWRRRLRESGLFDSVQVAVGQPGPDGRVAITGAVKEAKQRTIGTGASYSSSQGPGVKAYWEDRNLFGWGETFRITGTAALARQGIDLNLRKPWLLAQDQDLLAGLTLERVDYEAYRETRLGSSLGVERRFNDTWSGALGVSLDITDTTGKDGISEMTYLAGLPARLKRDTTDSLLDPTEGSRLEIEATPYAGFLDGPTAFVVGSVSGSIYQRLDENGRFVAAARSRLGSIVGASTRGVPHSKRLYAGGGGSVRGYGHQLIGPLDRENDPTGGRGLAEVGLEMRIKITESIGIVPFLEGGALSDEATPPFDETWYWGAGLGARYYTPIGPLRLDVAMPLDRRKDIDDAYQIYISLGQAF</sequence>
<dbReference type="Pfam" id="PF07244">
    <property type="entry name" value="POTRA"/>
    <property type="match status" value="1"/>
</dbReference>
<keyword evidence="3" id="KW-0472">Membrane</keyword>
<dbReference type="PANTHER" id="PTHR12815">
    <property type="entry name" value="SORTING AND ASSEMBLY MACHINERY SAMM50 PROTEIN FAMILY MEMBER"/>
    <property type="match status" value="1"/>
</dbReference>
<evidence type="ECO:0000256" key="3">
    <source>
        <dbReference type="ARBA" id="ARBA00023136"/>
    </source>
</evidence>
<evidence type="ECO:0000313" key="8">
    <source>
        <dbReference type="Proteomes" id="UP000217076"/>
    </source>
</evidence>
<evidence type="ECO:0000259" key="6">
    <source>
        <dbReference type="Pfam" id="PF07244"/>
    </source>
</evidence>
<dbReference type="Gene3D" id="3.10.20.310">
    <property type="entry name" value="membrane protein fhac"/>
    <property type="match status" value="1"/>
</dbReference>
<proteinExistence type="predicted"/>
<dbReference type="InterPro" id="IPR010827">
    <property type="entry name" value="BamA/TamA_POTRA"/>
</dbReference>
<name>A0A1G7XY41_9PROT</name>
<dbReference type="InterPro" id="IPR000184">
    <property type="entry name" value="Bac_surfAg_D15"/>
</dbReference>
<dbReference type="AlphaFoldDB" id="A0A1G7XY41"/>
<gene>
    <name evidence="7" type="ORF">SAMN05421742_103135</name>
</gene>
<dbReference type="GO" id="GO:0019867">
    <property type="term" value="C:outer membrane"/>
    <property type="evidence" value="ECO:0007669"/>
    <property type="project" value="InterPro"/>
</dbReference>
<dbReference type="OrthoDB" id="9769707at2"/>
<feature type="signal peptide" evidence="4">
    <location>
        <begin position="1"/>
        <end position="26"/>
    </location>
</feature>
<dbReference type="Gene3D" id="2.40.160.50">
    <property type="entry name" value="membrane protein fhac: a member of the omp85/tpsb transporter family"/>
    <property type="match status" value="1"/>
</dbReference>
<dbReference type="EMBL" id="FNCV01000003">
    <property type="protein sequence ID" value="SDG89104.1"/>
    <property type="molecule type" value="Genomic_DNA"/>
</dbReference>
<dbReference type="Proteomes" id="UP000217076">
    <property type="component" value="Unassembled WGS sequence"/>
</dbReference>
<evidence type="ECO:0000256" key="2">
    <source>
        <dbReference type="ARBA" id="ARBA00022452"/>
    </source>
</evidence>
<accession>A0A1G7XY41</accession>
<dbReference type="STRING" id="83401.SAMN05421742_103135"/>
<keyword evidence="4" id="KW-0732">Signal</keyword>
<dbReference type="Pfam" id="PF01103">
    <property type="entry name" value="Omp85"/>
    <property type="match status" value="1"/>
</dbReference>
<keyword evidence="2" id="KW-0812">Transmembrane</keyword>
<keyword evidence="2" id="KW-1134">Transmembrane beta strand</keyword>
<keyword evidence="8" id="KW-1185">Reference proteome</keyword>
<dbReference type="PANTHER" id="PTHR12815:SF42">
    <property type="entry name" value="BACTERIAL SURFACE ANTIGEN (D15) DOMAIN-CONTAINING PROTEIN"/>
    <property type="match status" value="1"/>
</dbReference>
<feature type="domain" description="Bacterial surface antigen (D15)" evidence="5">
    <location>
        <begin position="310"/>
        <end position="604"/>
    </location>
</feature>
<dbReference type="InterPro" id="IPR039910">
    <property type="entry name" value="D15-like"/>
</dbReference>
<evidence type="ECO:0000256" key="1">
    <source>
        <dbReference type="ARBA" id="ARBA00004370"/>
    </source>
</evidence>